<dbReference type="Proteomes" id="UP001163739">
    <property type="component" value="Chromosome"/>
</dbReference>
<dbReference type="PANTHER" id="PTHR45431">
    <property type="entry name" value="RHODANESE-LIKE DOMAIN-CONTAINING PROTEIN 15, CHLOROPLASTIC"/>
    <property type="match status" value="1"/>
</dbReference>
<evidence type="ECO:0000313" key="3">
    <source>
        <dbReference type="EMBL" id="UZE94587.1"/>
    </source>
</evidence>
<dbReference type="PANTHER" id="PTHR45431:SF3">
    <property type="entry name" value="RHODANESE-LIKE DOMAIN-CONTAINING PROTEIN 15, CHLOROPLASTIC"/>
    <property type="match status" value="1"/>
</dbReference>
<dbReference type="InterPro" id="IPR001763">
    <property type="entry name" value="Rhodanese-like_dom"/>
</dbReference>
<accession>A0ABY6MXM3</accession>
<dbReference type="SUPFAM" id="SSF52821">
    <property type="entry name" value="Rhodanese/Cell cycle control phosphatase"/>
    <property type="match status" value="1"/>
</dbReference>
<dbReference type="RefSeq" id="WP_265046079.1">
    <property type="nucleotide sequence ID" value="NZ_CP100390.1"/>
</dbReference>
<dbReference type="InterPro" id="IPR052367">
    <property type="entry name" value="Thiosulfate_ST/Rhodanese-like"/>
</dbReference>
<proteinExistence type="predicted"/>
<dbReference type="CDD" id="cd00158">
    <property type="entry name" value="RHOD"/>
    <property type="match status" value="1"/>
</dbReference>
<sequence length="110" mass="12146">MNLKKYSWVFLLLIATGFSTMTHAETAWIDVRSEQEHLVDNIEGDVRILHGDIIAEVSEMFPDKSTEIVLYCRSGNRAGKALSALKSAGYTNVSNAGSIGDARRIRGMVE</sequence>
<dbReference type="SMART" id="SM00450">
    <property type="entry name" value="RHOD"/>
    <property type="match status" value="1"/>
</dbReference>
<name>A0ABY6MXM3_9ALTE</name>
<dbReference type="EMBL" id="CP100390">
    <property type="protein sequence ID" value="UZE94587.1"/>
    <property type="molecule type" value="Genomic_DNA"/>
</dbReference>
<feature type="signal peptide" evidence="1">
    <location>
        <begin position="1"/>
        <end position="24"/>
    </location>
</feature>
<protein>
    <submittedName>
        <fullName evidence="3">Rhodanese-like domain-containing protein</fullName>
    </submittedName>
</protein>
<evidence type="ECO:0000313" key="4">
    <source>
        <dbReference type="Proteomes" id="UP001163739"/>
    </source>
</evidence>
<feature type="chain" id="PRO_5046761877" evidence="1">
    <location>
        <begin position="25"/>
        <end position="110"/>
    </location>
</feature>
<dbReference type="InterPro" id="IPR036873">
    <property type="entry name" value="Rhodanese-like_dom_sf"/>
</dbReference>
<evidence type="ECO:0000256" key="1">
    <source>
        <dbReference type="SAM" id="SignalP"/>
    </source>
</evidence>
<keyword evidence="4" id="KW-1185">Reference proteome</keyword>
<reference evidence="3" key="1">
    <citation type="submission" date="2022-06" db="EMBL/GenBank/DDBJ databases">
        <title>Alkalimarinus sp. nov., isolated from gut of a Alitta virens.</title>
        <authorList>
            <person name="Yang A.I."/>
            <person name="Shin N.-R."/>
        </authorList>
    </citation>
    <scope>NUCLEOTIDE SEQUENCE</scope>
    <source>
        <strain evidence="3">A2M4</strain>
    </source>
</reference>
<evidence type="ECO:0000259" key="2">
    <source>
        <dbReference type="PROSITE" id="PS50206"/>
    </source>
</evidence>
<gene>
    <name evidence="3" type="ORF">NKI27_10855</name>
</gene>
<dbReference type="PROSITE" id="PS50206">
    <property type="entry name" value="RHODANESE_3"/>
    <property type="match status" value="1"/>
</dbReference>
<feature type="domain" description="Rhodanese" evidence="2">
    <location>
        <begin position="22"/>
        <end position="110"/>
    </location>
</feature>
<keyword evidence="1" id="KW-0732">Signal</keyword>
<organism evidence="3 4">
    <name type="scientific">Alkalimarinus alittae</name>
    <dbReference type="NCBI Taxonomy" id="2961619"/>
    <lineage>
        <taxon>Bacteria</taxon>
        <taxon>Pseudomonadati</taxon>
        <taxon>Pseudomonadota</taxon>
        <taxon>Gammaproteobacteria</taxon>
        <taxon>Alteromonadales</taxon>
        <taxon>Alteromonadaceae</taxon>
        <taxon>Alkalimarinus</taxon>
    </lineage>
</organism>
<dbReference type="Gene3D" id="3.40.250.10">
    <property type="entry name" value="Rhodanese-like domain"/>
    <property type="match status" value="1"/>
</dbReference>
<dbReference type="Pfam" id="PF00581">
    <property type="entry name" value="Rhodanese"/>
    <property type="match status" value="1"/>
</dbReference>